<feature type="compositionally biased region" description="Polar residues" evidence="1">
    <location>
        <begin position="53"/>
        <end position="66"/>
    </location>
</feature>
<sequence>MRDTAQRARDRYSDTFGDRGNGKTSVKDNSSDGDPVKAEYHRTSQPDDKRTLWNHSGPGTTSTSADGSRIYKFKACDENYGNPDDCSGRVIP</sequence>
<name>B5GQJ5_STRCL</name>
<keyword evidence="3" id="KW-1185">Reference proteome</keyword>
<dbReference type="KEGG" id="sclf:BB341_20030"/>
<organism evidence="2 3">
    <name type="scientific">Streptomyces clavuligerus</name>
    <dbReference type="NCBI Taxonomy" id="1901"/>
    <lineage>
        <taxon>Bacteria</taxon>
        <taxon>Bacillati</taxon>
        <taxon>Actinomycetota</taxon>
        <taxon>Actinomycetes</taxon>
        <taxon>Kitasatosporales</taxon>
        <taxon>Streptomycetaceae</taxon>
        <taxon>Streptomyces</taxon>
    </lineage>
</organism>
<dbReference type="EMBL" id="CM000913">
    <property type="protein sequence ID" value="EFG06722.1"/>
    <property type="molecule type" value="Genomic_DNA"/>
</dbReference>
<dbReference type="RefSeq" id="WP_003954048.1">
    <property type="nucleotide sequence ID" value="NZ_CM000913.1"/>
</dbReference>
<dbReference type="AlphaFoldDB" id="B5GQJ5"/>
<dbReference type="OrthoDB" id="4217244at2"/>
<dbReference type="STRING" id="1901.BB341_20030"/>
<evidence type="ECO:0000256" key="1">
    <source>
        <dbReference type="SAM" id="MobiDB-lite"/>
    </source>
</evidence>
<proteinExistence type="predicted"/>
<evidence type="ECO:0000313" key="2">
    <source>
        <dbReference type="EMBL" id="EFG06722.1"/>
    </source>
</evidence>
<evidence type="ECO:0000313" key="3">
    <source>
        <dbReference type="Proteomes" id="UP000002357"/>
    </source>
</evidence>
<feature type="region of interest" description="Disordered" evidence="1">
    <location>
        <begin position="1"/>
        <end position="66"/>
    </location>
</feature>
<dbReference type="eggNOG" id="ENOG502ZUUA">
    <property type="taxonomic scope" value="Bacteria"/>
</dbReference>
<dbReference type="Proteomes" id="UP000002357">
    <property type="component" value="Chromosome"/>
</dbReference>
<protein>
    <submittedName>
        <fullName evidence="2">Uncharacterized protein</fullName>
    </submittedName>
</protein>
<accession>B5GQJ5</accession>
<dbReference type="GeneID" id="93731747"/>
<reference evidence="2 3" key="1">
    <citation type="journal article" date="2010" name="Genome Biol. Evol.">
        <title>The sequence of a 1.8-mb bacterial linear plasmid reveals a rich evolutionary reservoir of secondary metabolic pathways.</title>
        <authorList>
            <person name="Medema M.H."/>
            <person name="Trefzer A."/>
            <person name="Kovalchuk A."/>
            <person name="van den Berg M."/>
            <person name="Mueller U."/>
            <person name="Heijne W."/>
            <person name="Wu L."/>
            <person name="Alam M.T."/>
            <person name="Ronning C.M."/>
            <person name="Nierman W.C."/>
            <person name="Bovenberg R.A.L."/>
            <person name="Breitling R."/>
            <person name="Takano E."/>
        </authorList>
    </citation>
    <scope>NUCLEOTIDE SEQUENCE [LARGE SCALE GENOMIC DNA]</scope>
    <source>
        <strain evidence="3">ATCC 27064 / DSM 738 / JCM 4710 / NBRC 13307 / NCIMB 12785 / NRRL 3585 / VKM Ac-602</strain>
    </source>
</reference>
<gene>
    <name evidence="2" type="ORF">SCLAV_1647</name>
</gene>
<feature type="compositionally biased region" description="Basic and acidic residues" evidence="1">
    <location>
        <begin position="1"/>
        <end position="51"/>
    </location>
</feature>